<accession>A0A9W7EPI3</accession>
<evidence type="ECO:0000313" key="7">
    <source>
        <dbReference type="Proteomes" id="UP001165085"/>
    </source>
</evidence>
<reference evidence="7" key="1">
    <citation type="journal article" date="2023" name="Commun. Biol.">
        <title>Genome analysis of Parmales, the sister group of diatoms, reveals the evolutionary specialization of diatoms from phago-mixotrophs to photoautotrophs.</title>
        <authorList>
            <person name="Ban H."/>
            <person name="Sato S."/>
            <person name="Yoshikawa S."/>
            <person name="Yamada K."/>
            <person name="Nakamura Y."/>
            <person name="Ichinomiya M."/>
            <person name="Sato N."/>
            <person name="Blanc-Mathieu R."/>
            <person name="Endo H."/>
            <person name="Kuwata A."/>
            <person name="Ogata H."/>
        </authorList>
    </citation>
    <scope>NUCLEOTIDE SEQUENCE [LARGE SCALE GENOMIC DNA]</scope>
    <source>
        <strain evidence="7">NIES 3701</strain>
    </source>
</reference>
<evidence type="ECO:0000256" key="4">
    <source>
        <dbReference type="SAM" id="MobiDB-lite"/>
    </source>
</evidence>
<protein>
    <recommendedName>
        <fullName evidence="5">Hemerythrin-like domain-containing protein</fullName>
    </recommendedName>
</protein>
<dbReference type="SUPFAM" id="SSF47188">
    <property type="entry name" value="Hemerythrin-like"/>
    <property type="match status" value="1"/>
</dbReference>
<dbReference type="Gene3D" id="1.20.120.50">
    <property type="entry name" value="Hemerythrin-like"/>
    <property type="match status" value="1"/>
</dbReference>
<sequence>MALQMERWAGSKLGEQAHFLMVCVDELPERTARQFVSEYNLEHVQIGYCGSQREYPTFPGQLGCGGLVIFDRDGRIAVAKTSSFNEIGVKAWFQADCTIATLCDEDDEGDDEADVALRLYRDMNSLRRDMNNGYVSALKGRDDVRADSKGKNDRVESEEKKALGSVPSVGHDLMDEEHEHCAALFQQLDKSPSVNVFEQLVKEIESHFDDEEKLLKSTGFGSGQPEGMSPLITHSQDHRRIVKAAYDMLENVRVKGDDEVIRSNTKELAELFETHATEHDSRYVEYLATF</sequence>
<evidence type="ECO:0000256" key="2">
    <source>
        <dbReference type="ARBA" id="ARBA00022723"/>
    </source>
</evidence>
<dbReference type="Pfam" id="PF01814">
    <property type="entry name" value="Hemerythrin"/>
    <property type="match status" value="1"/>
</dbReference>
<feature type="region of interest" description="Disordered" evidence="4">
    <location>
        <begin position="141"/>
        <end position="164"/>
    </location>
</feature>
<dbReference type="Proteomes" id="UP001165085">
    <property type="component" value="Unassembled WGS sequence"/>
</dbReference>
<dbReference type="InterPro" id="IPR012312">
    <property type="entry name" value="Hemerythrin-like"/>
</dbReference>
<gene>
    <name evidence="6" type="ORF">TrST_g12791</name>
</gene>
<name>A0A9W7EPI3_9STRA</name>
<comment type="similarity">
    <text evidence="1">Belongs to the hemerythrin family.</text>
</comment>
<organism evidence="6 7">
    <name type="scientific">Triparma strigata</name>
    <dbReference type="NCBI Taxonomy" id="1606541"/>
    <lineage>
        <taxon>Eukaryota</taxon>
        <taxon>Sar</taxon>
        <taxon>Stramenopiles</taxon>
        <taxon>Ochrophyta</taxon>
        <taxon>Bolidophyceae</taxon>
        <taxon>Parmales</taxon>
        <taxon>Triparmaceae</taxon>
        <taxon>Triparma</taxon>
    </lineage>
</organism>
<evidence type="ECO:0000259" key="5">
    <source>
        <dbReference type="Pfam" id="PF01814"/>
    </source>
</evidence>
<keyword evidence="2" id="KW-0479">Metal-binding</keyword>
<evidence type="ECO:0000256" key="3">
    <source>
        <dbReference type="ARBA" id="ARBA00023004"/>
    </source>
</evidence>
<dbReference type="GO" id="GO:0046872">
    <property type="term" value="F:metal ion binding"/>
    <property type="evidence" value="ECO:0007669"/>
    <property type="project" value="UniProtKB-KW"/>
</dbReference>
<dbReference type="EMBL" id="BRXY01000298">
    <property type="protein sequence ID" value="GMH84883.1"/>
    <property type="molecule type" value="Genomic_DNA"/>
</dbReference>
<comment type="caution">
    <text evidence="6">The sequence shown here is derived from an EMBL/GenBank/DDBJ whole genome shotgun (WGS) entry which is preliminary data.</text>
</comment>
<feature type="compositionally biased region" description="Basic and acidic residues" evidence="4">
    <location>
        <begin position="141"/>
        <end position="162"/>
    </location>
</feature>
<proteinExistence type="inferred from homology"/>
<keyword evidence="3" id="KW-0408">Iron</keyword>
<dbReference type="OrthoDB" id="196530at2759"/>
<evidence type="ECO:0000256" key="1">
    <source>
        <dbReference type="ARBA" id="ARBA00010587"/>
    </source>
</evidence>
<dbReference type="CDD" id="cd12107">
    <property type="entry name" value="Hemerythrin"/>
    <property type="match status" value="1"/>
</dbReference>
<evidence type="ECO:0000313" key="6">
    <source>
        <dbReference type="EMBL" id="GMH84883.1"/>
    </source>
</evidence>
<dbReference type="AlphaFoldDB" id="A0A9W7EPI3"/>
<dbReference type="InterPro" id="IPR035938">
    <property type="entry name" value="Hemerythrin-like_sf"/>
</dbReference>
<keyword evidence="7" id="KW-1185">Reference proteome</keyword>
<feature type="domain" description="Hemerythrin-like" evidence="5">
    <location>
        <begin position="170"/>
        <end position="286"/>
    </location>
</feature>
<dbReference type="InterPro" id="IPR012827">
    <property type="entry name" value="Hemerythrin_metal-bd"/>
</dbReference>